<organism evidence="1 2">
    <name type="scientific">Cotesia glomerata</name>
    <name type="common">Lepidopteran parasitic wasp</name>
    <name type="synonym">Apanteles glomeratus</name>
    <dbReference type="NCBI Taxonomy" id="32391"/>
    <lineage>
        <taxon>Eukaryota</taxon>
        <taxon>Metazoa</taxon>
        <taxon>Ecdysozoa</taxon>
        <taxon>Arthropoda</taxon>
        <taxon>Hexapoda</taxon>
        <taxon>Insecta</taxon>
        <taxon>Pterygota</taxon>
        <taxon>Neoptera</taxon>
        <taxon>Endopterygota</taxon>
        <taxon>Hymenoptera</taxon>
        <taxon>Apocrita</taxon>
        <taxon>Ichneumonoidea</taxon>
        <taxon>Braconidae</taxon>
        <taxon>Microgastrinae</taxon>
        <taxon>Cotesia</taxon>
    </lineage>
</organism>
<keyword evidence="2" id="KW-1185">Reference proteome</keyword>
<evidence type="ECO:0000313" key="2">
    <source>
        <dbReference type="Proteomes" id="UP000826195"/>
    </source>
</evidence>
<dbReference type="EMBL" id="JAHXZJ010000001">
    <property type="protein sequence ID" value="KAH0567196.1"/>
    <property type="molecule type" value="Genomic_DNA"/>
</dbReference>
<dbReference type="Proteomes" id="UP000826195">
    <property type="component" value="Unassembled WGS sequence"/>
</dbReference>
<accession>A0AAV7J3J3</accession>
<sequence>MTYEQEPSSGLFYINIGINLRGFEKRESLENTGVISAGSKKGLKLFVIRYLDLLSRVFKISRDSTEVERPMQTGDISAKLVTSRAREPEPDSLVCMCQIRFWDS</sequence>
<dbReference type="AlphaFoldDB" id="A0AAV7J3J3"/>
<reference evidence="1 2" key="1">
    <citation type="journal article" date="2021" name="J. Hered.">
        <title>A chromosome-level genome assembly of the parasitoid wasp, Cotesia glomerata (Hymenoptera: Braconidae).</title>
        <authorList>
            <person name="Pinto B.J."/>
            <person name="Weis J.J."/>
            <person name="Gamble T."/>
            <person name="Ode P.J."/>
            <person name="Paul R."/>
            <person name="Zaspel J.M."/>
        </authorList>
    </citation>
    <scope>NUCLEOTIDE SEQUENCE [LARGE SCALE GENOMIC DNA]</scope>
    <source>
        <strain evidence="1">CgM1</strain>
    </source>
</reference>
<protein>
    <submittedName>
        <fullName evidence="1">Uncharacterized protein</fullName>
    </submittedName>
</protein>
<comment type="caution">
    <text evidence="1">The sequence shown here is derived from an EMBL/GenBank/DDBJ whole genome shotgun (WGS) entry which is preliminary data.</text>
</comment>
<proteinExistence type="predicted"/>
<evidence type="ECO:0000313" key="1">
    <source>
        <dbReference type="EMBL" id="KAH0567196.1"/>
    </source>
</evidence>
<gene>
    <name evidence="1" type="ORF">KQX54_007558</name>
</gene>
<name>A0AAV7J3J3_COTGL</name>